<dbReference type="Gene3D" id="2.40.50.140">
    <property type="entry name" value="Nucleic acid-binding proteins"/>
    <property type="match status" value="1"/>
</dbReference>
<dbReference type="SUPFAM" id="SSF50249">
    <property type="entry name" value="Nucleic acid-binding proteins"/>
    <property type="match status" value="1"/>
</dbReference>
<dbReference type="KEGG" id="aser:Asera_52630"/>
<evidence type="ECO:0000313" key="2">
    <source>
        <dbReference type="Proteomes" id="UP000680750"/>
    </source>
</evidence>
<dbReference type="EMBL" id="AP023354">
    <property type="protein sequence ID" value="BCJ31155.1"/>
    <property type="molecule type" value="Genomic_DNA"/>
</dbReference>
<protein>
    <recommendedName>
        <fullName evidence="3">Cold shock CspA family protein</fullName>
    </recommendedName>
</protein>
<keyword evidence="2" id="KW-1185">Reference proteome</keyword>
<name>A0A810L8F5_9ACTN</name>
<sequence length="65" mass="6779">MQGTVATFEGDTGAGTAVLDDGTRVAFDAAAFAAGGLRHLRPGQRVRLDTDDRGRTTRVTLVTMG</sequence>
<dbReference type="InterPro" id="IPR012340">
    <property type="entry name" value="NA-bd_OB-fold"/>
</dbReference>
<dbReference type="AlphaFoldDB" id="A0A810L8F5"/>
<dbReference type="Proteomes" id="UP000680750">
    <property type="component" value="Chromosome"/>
</dbReference>
<reference evidence="1" key="1">
    <citation type="submission" date="2020-08" db="EMBL/GenBank/DDBJ databases">
        <title>Whole genome shotgun sequence of Actinocatenispora sera NBRC 101916.</title>
        <authorList>
            <person name="Komaki H."/>
            <person name="Tamura T."/>
        </authorList>
    </citation>
    <scope>NUCLEOTIDE SEQUENCE</scope>
    <source>
        <strain evidence="1">NBRC 101916</strain>
    </source>
</reference>
<gene>
    <name evidence="1" type="ORF">Asera_52630</name>
</gene>
<proteinExistence type="predicted"/>
<dbReference type="RefSeq" id="WP_030448154.1">
    <property type="nucleotide sequence ID" value="NZ_AP023354.1"/>
</dbReference>
<organism evidence="1 2">
    <name type="scientific">Actinocatenispora sera</name>
    <dbReference type="NCBI Taxonomy" id="390989"/>
    <lineage>
        <taxon>Bacteria</taxon>
        <taxon>Bacillati</taxon>
        <taxon>Actinomycetota</taxon>
        <taxon>Actinomycetes</taxon>
        <taxon>Micromonosporales</taxon>
        <taxon>Micromonosporaceae</taxon>
        <taxon>Actinocatenispora</taxon>
    </lineage>
</organism>
<accession>A0A810L8F5</accession>
<evidence type="ECO:0008006" key="3">
    <source>
        <dbReference type="Google" id="ProtNLM"/>
    </source>
</evidence>
<evidence type="ECO:0000313" key="1">
    <source>
        <dbReference type="EMBL" id="BCJ31155.1"/>
    </source>
</evidence>